<evidence type="ECO:0000313" key="1">
    <source>
        <dbReference type="EMBL" id="CAJ2653141.1"/>
    </source>
</evidence>
<dbReference type="EMBL" id="CASHSV030000206">
    <property type="protein sequence ID" value="CAJ2653141.1"/>
    <property type="molecule type" value="Genomic_DNA"/>
</dbReference>
<keyword evidence="2" id="KW-1185">Reference proteome</keyword>
<proteinExistence type="predicted"/>
<sequence length="149" mass="16055">MVYPKHSSQNFTIMFLVFYIIINAYTSFASKPLDIEIKCGSCPCGNPCGEQLSPPEPPPTPPPESLPLPESSPLNRNPPPPPPLPSSPSPPPPSPPKSRPPPTPPPPRFIYVSGEPTEVYYYYSAAKNRVVGLLVLACLGAMSITIIFG</sequence>
<name>A0ACB0K7C0_TRIPR</name>
<reference evidence="1" key="1">
    <citation type="submission" date="2023-10" db="EMBL/GenBank/DDBJ databases">
        <authorList>
            <person name="Rodriguez Cubillos JULIANA M."/>
            <person name="De Vega J."/>
        </authorList>
    </citation>
    <scope>NUCLEOTIDE SEQUENCE</scope>
</reference>
<organism evidence="1 2">
    <name type="scientific">Trifolium pratense</name>
    <name type="common">Red clover</name>
    <dbReference type="NCBI Taxonomy" id="57577"/>
    <lineage>
        <taxon>Eukaryota</taxon>
        <taxon>Viridiplantae</taxon>
        <taxon>Streptophyta</taxon>
        <taxon>Embryophyta</taxon>
        <taxon>Tracheophyta</taxon>
        <taxon>Spermatophyta</taxon>
        <taxon>Magnoliopsida</taxon>
        <taxon>eudicotyledons</taxon>
        <taxon>Gunneridae</taxon>
        <taxon>Pentapetalae</taxon>
        <taxon>rosids</taxon>
        <taxon>fabids</taxon>
        <taxon>Fabales</taxon>
        <taxon>Fabaceae</taxon>
        <taxon>Papilionoideae</taxon>
        <taxon>50 kb inversion clade</taxon>
        <taxon>NPAAA clade</taxon>
        <taxon>Hologalegina</taxon>
        <taxon>IRL clade</taxon>
        <taxon>Trifolieae</taxon>
        <taxon>Trifolium</taxon>
    </lineage>
</organism>
<gene>
    <name evidence="1" type="ORF">MILVUS5_LOCUS20532</name>
</gene>
<dbReference type="Proteomes" id="UP001177021">
    <property type="component" value="Unassembled WGS sequence"/>
</dbReference>
<accession>A0ACB0K7C0</accession>
<comment type="caution">
    <text evidence="1">The sequence shown here is derived from an EMBL/GenBank/DDBJ whole genome shotgun (WGS) entry which is preliminary data.</text>
</comment>
<protein>
    <submittedName>
        <fullName evidence="1">Uncharacterized protein</fullName>
    </submittedName>
</protein>
<evidence type="ECO:0000313" key="2">
    <source>
        <dbReference type="Proteomes" id="UP001177021"/>
    </source>
</evidence>